<keyword evidence="1" id="KW-0812">Transmembrane</keyword>
<name>D3T0X9_NATMM</name>
<dbReference type="Proteomes" id="UP000011543">
    <property type="component" value="Unassembled WGS sequence"/>
</dbReference>
<organism evidence="2 4">
    <name type="scientific">Natrialba magadii (strain ATCC 43099 / DSM 3394 / CCM 3739 / CIP 104546 / IAM 13178 / JCM 8861 / NBRC 102185 / NCIMB 2190 / MS3)</name>
    <name type="common">Natronobacterium magadii</name>
    <dbReference type="NCBI Taxonomy" id="547559"/>
    <lineage>
        <taxon>Archaea</taxon>
        <taxon>Methanobacteriati</taxon>
        <taxon>Methanobacteriota</taxon>
        <taxon>Stenosarchaea group</taxon>
        <taxon>Halobacteria</taxon>
        <taxon>Halobacteriales</taxon>
        <taxon>Natrialbaceae</taxon>
        <taxon>Natrialba</taxon>
    </lineage>
</organism>
<accession>D3T0X9</accession>
<keyword evidence="4" id="KW-1185">Reference proteome</keyword>
<dbReference type="EMBL" id="CP001933">
    <property type="protein sequence ID" value="ADD07238.1"/>
    <property type="molecule type" value="Genomic_DNA"/>
</dbReference>
<keyword evidence="1" id="KW-0472">Membrane</keyword>
<reference evidence="2" key="4">
    <citation type="submission" date="2016-09" db="EMBL/GenBank/DDBJ databases">
        <authorList>
            <person name="Pfeiffer F."/>
        </authorList>
    </citation>
    <scope>NUCLEOTIDE SEQUENCE</scope>
    <source>
        <strain evidence="2">ATCC 43099</strain>
        <plasmid evidence="2">pNMAG01</plasmid>
    </source>
</reference>
<dbReference type="RefSeq" id="WP_004266973.1">
    <property type="nucleotide sequence ID" value="NC_013923.1"/>
</dbReference>
<reference evidence="3 5" key="3">
    <citation type="journal article" date="2014" name="PLoS Genet.">
        <title>Phylogenetically driven sequencing of extremely halophilic archaea reveals strategies for static and dynamic osmo-response.</title>
        <authorList>
            <person name="Becker E.A."/>
            <person name="Seitzer P.M."/>
            <person name="Tritt A."/>
            <person name="Larsen D."/>
            <person name="Krusor M."/>
            <person name="Yao A.I."/>
            <person name="Wu D."/>
            <person name="Madern D."/>
            <person name="Eisen J.A."/>
            <person name="Darling A.E."/>
            <person name="Facciotti M.T."/>
        </authorList>
    </citation>
    <scope>NUCLEOTIDE SEQUENCE [LARGE SCALE GENOMIC DNA]</scope>
    <source>
        <strain evidence="5">ATCC 43099 / DSM 3394 / CCM 3739 / CIP 104546 / IAM 13178 / JCM 8861 / NBRC 102185 / NCIMB 2190 / MS3</strain>
        <strain evidence="3">MS-3</strain>
    </source>
</reference>
<dbReference type="GeneID" id="8826563"/>
<protein>
    <submittedName>
        <fullName evidence="2">Mn2+/Fe2+ transporter</fullName>
    </submittedName>
</protein>
<gene>
    <name evidence="2" type="ordered locus">Nmag_3695</name>
    <name evidence="3" type="ORF">C500_00402</name>
</gene>
<reference evidence="2 4" key="2">
    <citation type="journal article" date="2012" name="BMC Genomics">
        <title>A comparative genomics perspective on the genetic content of the alkaliphilic haloarchaeon Natrialba magadii ATCC 43099T.</title>
        <authorList>
            <person name="Siddaramappa S."/>
            <person name="Challacombe J.F."/>
            <person name="Decastro R.E."/>
            <person name="Pfeiffer F."/>
            <person name="Sastre D.E."/>
            <person name="Gimenez M.I."/>
            <person name="Paggi R.A."/>
            <person name="Detter J.C."/>
            <person name="Davenport K.W."/>
            <person name="Goodwin L.A."/>
            <person name="Kyrpides N."/>
            <person name="Tapia R."/>
            <person name="Pitluck S."/>
            <person name="Lucas S."/>
            <person name="Woyke T."/>
            <person name="Maupin-Furlow J.A."/>
        </authorList>
    </citation>
    <scope>NUCLEOTIDE SEQUENCE [LARGE SCALE GENOMIC DNA]</scope>
    <source>
        <strain evidence="2">ATCC 43099</strain>
        <strain evidence="4">ATCC 43099 / DSM 3394 / CCM 3739 / CIP 104546 / IAM 13178 / JCM 8861 / NBRC 102185 / NCIMB 2190 / MS3</strain>
    </source>
</reference>
<dbReference type="HOGENOM" id="CLU_2534775_0_0_2"/>
<feature type="transmembrane region" description="Helical" evidence="1">
    <location>
        <begin position="27"/>
        <end position="46"/>
    </location>
</feature>
<dbReference type="OrthoDB" id="170523at2157"/>
<proteinExistence type="predicted"/>
<keyword evidence="1" id="KW-1133">Transmembrane helix</keyword>
<evidence type="ECO:0000313" key="4">
    <source>
        <dbReference type="Proteomes" id="UP000001879"/>
    </source>
</evidence>
<feature type="transmembrane region" description="Helical" evidence="1">
    <location>
        <begin position="52"/>
        <end position="71"/>
    </location>
</feature>
<dbReference type="KEGG" id="nmg:Nmag_3695"/>
<sequence>MAAQRDRGQGRERERTVLLSNPPVKNALVIFGLLAGSTFVGVWAAVEVTNSLGTAATWLWLGIGLSVVYLLNDIANGVKDLVD</sequence>
<evidence type="ECO:0000313" key="3">
    <source>
        <dbReference type="EMBL" id="ELY34349.1"/>
    </source>
</evidence>
<dbReference type="Proteomes" id="UP000001879">
    <property type="component" value="Plasmid pNMAG01"/>
</dbReference>
<dbReference type="AlphaFoldDB" id="D3T0X9"/>
<keyword evidence="2" id="KW-0614">Plasmid</keyword>
<evidence type="ECO:0000256" key="1">
    <source>
        <dbReference type="SAM" id="Phobius"/>
    </source>
</evidence>
<reference evidence="4" key="1">
    <citation type="submission" date="2010-02" db="EMBL/GenBank/DDBJ databases">
        <title>Complete sequence of plasmid 1 of Natrialba magadii ATCC 43099.</title>
        <authorList>
            <consortium name="US DOE Joint Genome Institute"/>
            <person name="Lucas S."/>
            <person name="Copeland A."/>
            <person name="Lapidus A."/>
            <person name="Cheng J.-F."/>
            <person name="Bruce D."/>
            <person name="Goodwin L."/>
            <person name="Pitluck S."/>
            <person name="Davenport K."/>
            <person name="Saunders E."/>
            <person name="Detter J.C."/>
            <person name="Han C."/>
            <person name="Tapia R."/>
            <person name="Land M."/>
            <person name="Hauser L."/>
            <person name="Kyrpides N."/>
            <person name="Mikhailova N."/>
            <person name="De Castro R.E."/>
            <person name="Maupin-Furlow J.A."/>
            <person name="Woyke T."/>
        </authorList>
    </citation>
    <scope>NUCLEOTIDE SEQUENCE [LARGE SCALE GENOMIC DNA]</scope>
    <source>
        <strain evidence="4">ATCC 43099 / DSM 3394 / CCM 3739 / CIP 104546 / IAM 13178 / JCM 8861 / NBRC 102185 / NCIMB 2190 / MS3</strain>
        <plasmid evidence="4">pNMAG01</plasmid>
    </source>
</reference>
<dbReference type="PATRIC" id="fig|547559.17.peg.70"/>
<evidence type="ECO:0000313" key="2">
    <source>
        <dbReference type="EMBL" id="ADD07238.1"/>
    </source>
</evidence>
<geneLocation type="plasmid" evidence="2 4">
    <name>pNMAG01</name>
</geneLocation>
<dbReference type="EMBL" id="AOHS01000007">
    <property type="protein sequence ID" value="ELY34349.1"/>
    <property type="molecule type" value="Genomic_DNA"/>
</dbReference>
<evidence type="ECO:0000313" key="5">
    <source>
        <dbReference type="Proteomes" id="UP000011543"/>
    </source>
</evidence>